<dbReference type="RefSeq" id="WP_169232575.1">
    <property type="nucleotide sequence ID" value="NZ_JABBGF010000004.1"/>
</dbReference>
<dbReference type="AlphaFoldDB" id="A0A7Y0AA11"/>
<proteinExistence type="predicted"/>
<dbReference type="Gene3D" id="1.10.357.10">
    <property type="entry name" value="Tetracycline Repressor, domain 2"/>
    <property type="match status" value="1"/>
</dbReference>
<protein>
    <submittedName>
        <fullName evidence="1">TetR/AcrR family transcriptional regulator</fullName>
    </submittedName>
</protein>
<comment type="caution">
    <text evidence="1">The sequence shown here is derived from an EMBL/GenBank/DDBJ whole genome shotgun (WGS) entry which is preliminary data.</text>
</comment>
<name>A0A7Y0AA11_9FLAO</name>
<evidence type="ECO:0000313" key="2">
    <source>
        <dbReference type="Proteomes" id="UP000552615"/>
    </source>
</evidence>
<sequence>MTEKYIDTKNSNPGKQIWILEGYKNFAIHGENGLKIEKLAKITGVSKSSFYHHFADTELFLDQLFAFHIFQCRIIADKEKAVKKINPELINILTEHKIDLLFNRQLRFNQDRENYKTVLDKSNQIIGTDFVRIWSEDLNLALSIRQMEGLFELALENFFLRINQENLTTSWLTSYFENLAKIAKNFE</sequence>
<dbReference type="InterPro" id="IPR009057">
    <property type="entry name" value="Homeodomain-like_sf"/>
</dbReference>
<dbReference type="EMBL" id="JABBGF010000004">
    <property type="protein sequence ID" value="NML59233.1"/>
    <property type="molecule type" value="Genomic_DNA"/>
</dbReference>
<evidence type="ECO:0000313" key="1">
    <source>
        <dbReference type="EMBL" id="NML59233.1"/>
    </source>
</evidence>
<organism evidence="1 2">
    <name type="scientific">Chryseobacterium cheonjiense</name>
    <dbReference type="NCBI Taxonomy" id="2728845"/>
    <lineage>
        <taxon>Bacteria</taxon>
        <taxon>Pseudomonadati</taxon>
        <taxon>Bacteroidota</taxon>
        <taxon>Flavobacteriia</taxon>
        <taxon>Flavobacteriales</taxon>
        <taxon>Weeksellaceae</taxon>
        <taxon>Chryseobacterium group</taxon>
        <taxon>Chryseobacterium</taxon>
    </lineage>
</organism>
<gene>
    <name evidence="1" type="ORF">HHL20_18040</name>
</gene>
<keyword evidence="2" id="KW-1185">Reference proteome</keyword>
<dbReference type="Proteomes" id="UP000552615">
    <property type="component" value="Unassembled WGS sequence"/>
</dbReference>
<accession>A0A7Y0AA11</accession>
<dbReference type="SUPFAM" id="SSF46689">
    <property type="entry name" value="Homeodomain-like"/>
    <property type="match status" value="1"/>
</dbReference>
<reference evidence="1 2" key="1">
    <citation type="submission" date="2020-04" db="EMBL/GenBank/DDBJ databases">
        <title>Chryseobacterium sp. RJ-7-14 sp. nov., isolated from Jeju soil.</title>
        <authorList>
            <person name="Dahal R.H."/>
            <person name="Chaudhary D.K."/>
        </authorList>
    </citation>
    <scope>NUCLEOTIDE SEQUENCE [LARGE SCALE GENOMIC DNA]</scope>
    <source>
        <strain evidence="1 2">RJ-7-14</strain>
    </source>
</reference>